<evidence type="ECO:0000256" key="6">
    <source>
        <dbReference type="ARBA" id="ARBA00022490"/>
    </source>
</evidence>
<evidence type="ECO:0000256" key="11">
    <source>
        <dbReference type="PROSITE-ProRule" id="PRU00221"/>
    </source>
</evidence>
<dbReference type="FunFam" id="2.130.10.10:FF:000400">
    <property type="entry name" value="Elongator acetyltransferase complex subunit 2"/>
    <property type="match status" value="1"/>
</dbReference>
<dbReference type="PANTHER" id="PTHR44111:SF1">
    <property type="entry name" value="ELONGATOR COMPLEX PROTEIN 2"/>
    <property type="match status" value="1"/>
</dbReference>
<evidence type="ECO:0000256" key="5">
    <source>
        <dbReference type="ARBA" id="ARBA00020267"/>
    </source>
</evidence>
<evidence type="ECO:0000256" key="8">
    <source>
        <dbReference type="ARBA" id="ARBA00022694"/>
    </source>
</evidence>
<evidence type="ECO:0000313" key="13">
    <source>
        <dbReference type="Proteomes" id="UP000838763"/>
    </source>
</evidence>
<proteinExistence type="inferred from homology"/>
<dbReference type="InterPro" id="IPR001680">
    <property type="entry name" value="WD40_rpt"/>
</dbReference>
<reference evidence="12" key="1">
    <citation type="submission" date="2022-11" db="EMBL/GenBank/DDBJ databases">
        <authorList>
            <person name="Scott C."/>
            <person name="Bruce N."/>
        </authorList>
    </citation>
    <scope>NUCLEOTIDE SEQUENCE</scope>
</reference>
<dbReference type="InterPro" id="IPR015943">
    <property type="entry name" value="WD40/YVTN_repeat-like_dom_sf"/>
</dbReference>
<evidence type="ECO:0000256" key="9">
    <source>
        <dbReference type="ARBA" id="ARBA00022737"/>
    </source>
</evidence>
<feature type="repeat" description="WD" evidence="11">
    <location>
        <begin position="409"/>
        <end position="439"/>
    </location>
</feature>
<keyword evidence="10" id="KW-0539">Nucleus</keyword>
<dbReference type="SMART" id="SM00320">
    <property type="entry name" value="WD40"/>
    <property type="match status" value="8"/>
</dbReference>
<dbReference type="AlphaFoldDB" id="A0A9P1GUA8"/>
<dbReference type="Gene3D" id="2.130.10.10">
    <property type="entry name" value="YVTN repeat-like/Quinoprotein amine dehydrogenase"/>
    <property type="match status" value="4"/>
</dbReference>
<comment type="similarity">
    <text evidence="4">Belongs to the WD repeat ELP2 family.</text>
</comment>
<evidence type="ECO:0000256" key="10">
    <source>
        <dbReference type="ARBA" id="ARBA00023242"/>
    </source>
</evidence>
<evidence type="ECO:0000256" key="3">
    <source>
        <dbReference type="ARBA" id="ARBA00005043"/>
    </source>
</evidence>
<feature type="repeat" description="WD" evidence="11">
    <location>
        <begin position="55"/>
        <end position="101"/>
    </location>
</feature>
<feature type="repeat" description="WD" evidence="11">
    <location>
        <begin position="302"/>
        <end position="337"/>
    </location>
</feature>
<accession>A0A9P1GUA8</accession>
<dbReference type="OrthoDB" id="27911at2759"/>
<evidence type="ECO:0000256" key="4">
    <source>
        <dbReference type="ARBA" id="ARBA00005881"/>
    </source>
</evidence>
<dbReference type="GO" id="GO:0033588">
    <property type="term" value="C:elongator holoenzyme complex"/>
    <property type="evidence" value="ECO:0007669"/>
    <property type="project" value="InterPro"/>
</dbReference>
<dbReference type="PROSITE" id="PS50294">
    <property type="entry name" value="WD_REPEATS_REGION"/>
    <property type="match status" value="1"/>
</dbReference>
<keyword evidence="13" id="KW-1185">Reference proteome</keyword>
<name>A0A9P1GUA8_9PEZI</name>
<evidence type="ECO:0000313" key="12">
    <source>
        <dbReference type="EMBL" id="CAI4210392.1"/>
    </source>
</evidence>
<feature type="repeat" description="WD" evidence="11">
    <location>
        <begin position="212"/>
        <end position="260"/>
    </location>
</feature>
<sequence>MKEITPMVEYLSTGANRHSAVADWHTNGTLAFGADVNIALWRPEPSKPRGISAILSGHTGTVKVVKFLPRREGDETSYLVSGGDDLKLKLWAISDDLSTFTCLQTVDSHSIALTCLAVLKTWSASGPIILASGGADYTIRIWKFESGLIHHLQTIDTSRDSRYFPLSLALTTLGDDPNTLILASAGTRKTIHIFAASTLGGEAPEFQAQATLSGHEDWIRSLDFTLETNQGAPGDLLLASASQDKYIRLWRLHQGTQLPELSAAAASDPLRNAYLPGKAPSNKAHRLQVRDKHFSITFEALLLGHEDWIYSVRWHLGPDGVSKLLSTSADNSLAIWEPDSVTGIWASTTRLGEISRDKGATTATGSIGGFWIGLWRADGKSMVCLGRTGSWRRWDYSEPDERWLPAIAVTGHTMAITGISWSKNGEYLLSTSSDQTTRLHAAWTAGGERHPTWHEMSRPQIHGYDLNCIDSLRDAEFVSGADEKLMRVFREPRAVAHLLNRLCDLGQTGVDEMPDAANIPVLGLSNKAVDAPDDALPEIPNSYGAGNDQGNNRGDASETVDTATAALRSALDIDRPPYEDALSKYTLWPETEKLYGHGYEISCLATSHDGTLVASAPLVAHSLTTTRVRFSPDDRHILSVGRDRQWAVFARDPADPVRYAPLQLNPKGHARMILDGAWAPVSEGAPSRSPLPGATRPPKRGWLRRARANWSFRWRRLSSKHPVTAVDFLRSRGKDGHYVLAVGNEAGQVSVYTLDPLNLTVVSEQHLDPSLCPSKSILQLAWQPTKGDAPPGHALAIASEDTCLRIYRFEEI</sequence>
<dbReference type="GO" id="GO:0005737">
    <property type="term" value="C:cytoplasm"/>
    <property type="evidence" value="ECO:0007669"/>
    <property type="project" value="UniProtKB-SubCell"/>
</dbReference>
<comment type="caution">
    <text evidence="12">The sequence shown here is derived from an EMBL/GenBank/DDBJ whole genome shotgun (WGS) entry which is preliminary data.</text>
</comment>
<gene>
    <name evidence="12" type="ORF">PPNO1_LOCUS194</name>
</gene>
<dbReference type="GO" id="GO:0005634">
    <property type="term" value="C:nucleus"/>
    <property type="evidence" value="ECO:0007669"/>
    <property type="project" value="UniProtKB-SubCell"/>
</dbReference>
<dbReference type="GO" id="GO:0002098">
    <property type="term" value="P:tRNA wobble uridine modification"/>
    <property type="evidence" value="ECO:0007669"/>
    <property type="project" value="InterPro"/>
</dbReference>
<keyword evidence="7 11" id="KW-0853">WD repeat</keyword>
<dbReference type="SUPFAM" id="SSF50978">
    <property type="entry name" value="WD40 repeat-like"/>
    <property type="match status" value="3"/>
</dbReference>
<dbReference type="PANTHER" id="PTHR44111">
    <property type="entry name" value="ELONGATOR COMPLEX PROTEIN 2"/>
    <property type="match status" value="1"/>
</dbReference>
<protein>
    <recommendedName>
        <fullName evidence="5">Elongator complex protein 2</fullName>
    </recommendedName>
</protein>
<keyword evidence="9" id="KW-0677">Repeat</keyword>
<dbReference type="InterPro" id="IPR037289">
    <property type="entry name" value="Elp2"/>
</dbReference>
<dbReference type="Proteomes" id="UP000838763">
    <property type="component" value="Unassembled WGS sequence"/>
</dbReference>
<dbReference type="InterPro" id="IPR036322">
    <property type="entry name" value="WD40_repeat_dom_sf"/>
</dbReference>
<keyword evidence="8" id="KW-0819">tRNA processing</keyword>
<organism evidence="12 13">
    <name type="scientific">Parascedosporium putredinis</name>
    <dbReference type="NCBI Taxonomy" id="1442378"/>
    <lineage>
        <taxon>Eukaryota</taxon>
        <taxon>Fungi</taxon>
        <taxon>Dikarya</taxon>
        <taxon>Ascomycota</taxon>
        <taxon>Pezizomycotina</taxon>
        <taxon>Sordariomycetes</taxon>
        <taxon>Hypocreomycetidae</taxon>
        <taxon>Microascales</taxon>
        <taxon>Microascaceae</taxon>
        <taxon>Parascedosporium</taxon>
    </lineage>
</organism>
<comment type="subcellular location">
    <subcellularLocation>
        <location evidence="2">Cytoplasm</location>
    </subcellularLocation>
    <subcellularLocation>
        <location evidence="1">Nucleus</location>
    </subcellularLocation>
</comment>
<evidence type="ECO:0000256" key="2">
    <source>
        <dbReference type="ARBA" id="ARBA00004496"/>
    </source>
</evidence>
<comment type="pathway">
    <text evidence="3">tRNA modification; 5-methoxycarbonylmethyl-2-thiouridine-tRNA biosynthesis.</text>
</comment>
<evidence type="ECO:0000256" key="1">
    <source>
        <dbReference type="ARBA" id="ARBA00004123"/>
    </source>
</evidence>
<dbReference type="EMBL" id="CALLCH030000001">
    <property type="protein sequence ID" value="CAI4210392.1"/>
    <property type="molecule type" value="Genomic_DNA"/>
</dbReference>
<dbReference type="Pfam" id="PF00400">
    <property type="entry name" value="WD40"/>
    <property type="match status" value="5"/>
</dbReference>
<dbReference type="PROSITE" id="PS50082">
    <property type="entry name" value="WD_REPEATS_2"/>
    <property type="match status" value="4"/>
</dbReference>
<evidence type="ECO:0000256" key="7">
    <source>
        <dbReference type="ARBA" id="ARBA00022574"/>
    </source>
</evidence>
<keyword evidence="6" id="KW-0963">Cytoplasm</keyword>